<sequence length="534" mass="59787">MDRVRDWIVVHRPRIWQKSKQIHSSQAPAMAEVARRRGRATGQSRDCARGGDPRGGVRSATVGRGDPRGGNPSCAPRSKRPLATRLGSSAPRSSLRELSEAGWQAAFNVQEFQGCSVGEADGQLCLVASRDAEAGDVLLRVPIDETLSEAKFEELFPGAAKDGSLDGLETWMKLVVVLMRFRSDESEGKWRPLLEALDSASFRKHPLLWNKEDLLELQCSQTFEKLKAYNMYLESTWQQIEEFVLPVVGMQGACGRDDFFWAFGALKTNALRPFSQPQALRLVPMLSFLSHSRRPNCNTKFASSGIFKKEETLDLVAMSPLRKGDVLLYDFDPQKNEIDVLVDYGTFDLEGPSRGMELTLEIDENDPLYDDKCDVLEEAGLEAPRHSFAVAEGEGDQMIPEDALAFLRLCHLNGMDSFLLESVFRNDVWGFMKEPVSKENESKVCESMIRSCEEALAEFPTTVEQDKEIIGGLAGSRGCRATLAVEARLTEKLSLRGLLACFKTERAQIPFKEYYQERRLKSLDLLDMDGNSTY</sequence>
<accession>A0AAX4PCE3</accession>
<dbReference type="SUPFAM" id="SSF82199">
    <property type="entry name" value="SET domain"/>
    <property type="match status" value="1"/>
</dbReference>
<gene>
    <name evidence="6" type="ORF">HKI87_08g53660</name>
</gene>
<keyword evidence="1" id="KW-0489">Methyltransferase</keyword>
<reference evidence="6 7" key="1">
    <citation type="submission" date="2024-03" db="EMBL/GenBank/DDBJ databases">
        <title>Complete genome sequence of the green alga Chloropicon roscoffensis RCC1871.</title>
        <authorList>
            <person name="Lemieux C."/>
            <person name="Pombert J.-F."/>
            <person name="Otis C."/>
            <person name="Turmel M."/>
        </authorList>
    </citation>
    <scope>NUCLEOTIDE SEQUENCE [LARGE SCALE GENOMIC DNA]</scope>
    <source>
        <strain evidence="6 7">RCC1871</strain>
    </source>
</reference>
<dbReference type="CDD" id="cd10527">
    <property type="entry name" value="SET_LSMT"/>
    <property type="match status" value="1"/>
</dbReference>
<evidence type="ECO:0000313" key="6">
    <source>
        <dbReference type="EMBL" id="WZN63813.1"/>
    </source>
</evidence>
<feature type="domain" description="SET" evidence="5">
    <location>
        <begin position="110"/>
        <end position="332"/>
    </location>
</feature>
<keyword evidence="2" id="KW-0808">Transferase</keyword>
<evidence type="ECO:0000259" key="5">
    <source>
        <dbReference type="PROSITE" id="PS50280"/>
    </source>
</evidence>
<proteinExistence type="predicted"/>
<organism evidence="6 7">
    <name type="scientific">Chloropicon roscoffensis</name>
    <dbReference type="NCBI Taxonomy" id="1461544"/>
    <lineage>
        <taxon>Eukaryota</taxon>
        <taxon>Viridiplantae</taxon>
        <taxon>Chlorophyta</taxon>
        <taxon>Chloropicophyceae</taxon>
        <taxon>Chloropicales</taxon>
        <taxon>Chloropicaceae</taxon>
        <taxon>Chloropicon</taxon>
    </lineage>
</organism>
<feature type="region of interest" description="Disordered" evidence="4">
    <location>
        <begin position="19"/>
        <end position="93"/>
    </location>
</feature>
<dbReference type="AlphaFoldDB" id="A0AAX4PCE3"/>
<dbReference type="InterPro" id="IPR046341">
    <property type="entry name" value="SET_dom_sf"/>
</dbReference>
<dbReference type="GO" id="GO:0032259">
    <property type="term" value="P:methylation"/>
    <property type="evidence" value="ECO:0007669"/>
    <property type="project" value="UniProtKB-KW"/>
</dbReference>
<dbReference type="InterPro" id="IPR001214">
    <property type="entry name" value="SET_dom"/>
</dbReference>
<evidence type="ECO:0000256" key="3">
    <source>
        <dbReference type="ARBA" id="ARBA00022691"/>
    </source>
</evidence>
<keyword evidence="3" id="KW-0949">S-adenosyl-L-methionine</keyword>
<evidence type="ECO:0000256" key="1">
    <source>
        <dbReference type="ARBA" id="ARBA00022603"/>
    </source>
</evidence>
<dbReference type="InterPro" id="IPR036464">
    <property type="entry name" value="Rubisco_LSMT_subst-bd_sf"/>
</dbReference>
<keyword evidence="7" id="KW-1185">Reference proteome</keyword>
<dbReference type="EMBL" id="CP151508">
    <property type="protein sequence ID" value="WZN63813.1"/>
    <property type="molecule type" value="Genomic_DNA"/>
</dbReference>
<name>A0AAX4PCE3_9CHLO</name>
<evidence type="ECO:0000256" key="4">
    <source>
        <dbReference type="SAM" id="MobiDB-lite"/>
    </source>
</evidence>
<dbReference type="Gene3D" id="3.90.1410.10">
    <property type="entry name" value="set domain protein methyltransferase, domain 1"/>
    <property type="match status" value="1"/>
</dbReference>
<dbReference type="Proteomes" id="UP001472866">
    <property type="component" value="Chromosome 08"/>
</dbReference>
<dbReference type="Gene3D" id="3.90.1420.10">
    <property type="entry name" value="Rubisco LSMT, substrate-binding domain"/>
    <property type="match status" value="1"/>
</dbReference>
<protein>
    <submittedName>
        <fullName evidence="6">Rubisco large subunit N-methyltransferase</fullName>
    </submittedName>
</protein>
<dbReference type="PROSITE" id="PS50280">
    <property type="entry name" value="SET"/>
    <property type="match status" value="1"/>
</dbReference>
<dbReference type="GO" id="GO:0016279">
    <property type="term" value="F:protein-lysine N-methyltransferase activity"/>
    <property type="evidence" value="ECO:0007669"/>
    <property type="project" value="TreeGrafter"/>
</dbReference>
<dbReference type="SUPFAM" id="SSF81822">
    <property type="entry name" value="RuBisCo LSMT C-terminal, substrate-binding domain"/>
    <property type="match status" value="1"/>
</dbReference>
<dbReference type="Pfam" id="PF09273">
    <property type="entry name" value="Rubis-subs-bind"/>
    <property type="match status" value="1"/>
</dbReference>
<dbReference type="PANTHER" id="PTHR13271">
    <property type="entry name" value="UNCHARACTERIZED PUTATIVE METHYLTRANSFERASE"/>
    <property type="match status" value="1"/>
</dbReference>
<dbReference type="InterPro" id="IPR015353">
    <property type="entry name" value="Rubisco_LSMT_subst-bd"/>
</dbReference>
<evidence type="ECO:0000256" key="2">
    <source>
        <dbReference type="ARBA" id="ARBA00022679"/>
    </source>
</evidence>
<dbReference type="InterPro" id="IPR050600">
    <property type="entry name" value="SETD3_SETD6_MTase"/>
</dbReference>
<evidence type="ECO:0000313" key="7">
    <source>
        <dbReference type="Proteomes" id="UP001472866"/>
    </source>
</evidence>